<protein>
    <submittedName>
        <fullName evidence="2">Uncharacterized protein</fullName>
    </submittedName>
</protein>
<organism evidence="2 3">
    <name type="scientific">Clostridium diolis</name>
    <dbReference type="NCBI Taxonomy" id="223919"/>
    <lineage>
        <taxon>Bacteria</taxon>
        <taxon>Bacillati</taxon>
        <taxon>Bacillota</taxon>
        <taxon>Clostridia</taxon>
        <taxon>Eubacteriales</taxon>
        <taxon>Clostridiaceae</taxon>
        <taxon>Clostridium</taxon>
    </lineage>
</organism>
<accession>A0AAV3W0M8</accession>
<dbReference type="EMBL" id="BJLA01000004">
    <property type="protein sequence ID" value="GEA30604.1"/>
    <property type="molecule type" value="Genomic_DNA"/>
</dbReference>
<evidence type="ECO:0000313" key="3">
    <source>
        <dbReference type="Proteomes" id="UP000325212"/>
    </source>
</evidence>
<keyword evidence="3" id="KW-1185">Reference proteome</keyword>
<feature type="transmembrane region" description="Helical" evidence="1">
    <location>
        <begin position="6"/>
        <end position="29"/>
    </location>
</feature>
<proteinExistence type="predicted"/>
<gene>
    <name evidence="2" type="ORF">CDIOL_15270</name>
</gene>
<keyword evidence="1" id="KW-0472">Membrane</keyword>
<evidence type="ECO:0000313" key="2">
    <source>
        <dbReference type="EMBL" id="GEA30604.1"/>
    </source>
</evidence>
<comment type="caution">
    <text evidence="2">The sequence shown here is derived from an EMBL/GenBank/DDBJ whole genome shotgun (WGS) entry which is preliminary data.</text>
</comment>
<dbReference type="AlphaFoldDB" id="A0AAV3W0M8"/>
<evidence type="ECO:0000256" key="1">
    <source>
        <dbReference type="SAM" id="Phobius"/>
    </source>
</evidence>
<name>A0AAV3W0M8_9CLOT</name>
<reference evidence="2 3" key="1">
    <citation type="submission" date="2019-06" db="EMBL/GenBank/DDBJ databases">
        <title>Draft genome sequence of Clostridium diolis DSM 15410.</title>
        <authorList>
            <person name="Kobayashi H."/>
            <person name="Tanizawa Y."/>
            <person name="Tohno M."/>
        </authorList>
    </citation>
    <scope>NUCLEOTIDE SEQUENCE [LARGE SCALE GENOMIC DNA]</scope>
    <source>
        <strain evidence="2 3">DSM 15410</strain>
    </source>
</reference>
<keyword evidence="1" id="KW-1133">Transmembrane helix</keyword>
<sequence>MIMIAIVIRVSVGIEIIMIKLIISYGIGYKNYARFKIYKKYITAQVNMALLKK</sequence>
<keyword evidence="1" id="KW-0812">Transmembrane</keyword>
<dbReference type="Proteomes" id="UP000325212">
    <property type="component" value="Unassembled WGS sequence"/>
</dbReference>